<dbReference type="OrthoDB" id="1963at10239"/>
<dbReference type="Proteomes" id="UP000201861">
    <property type="component" value="Segment"/>
</dbReference>
<evidence type="ECO:0000313" key="3">
    <source>
        <dbReference type="Proteomes" id="UP000201861"/>
    </source>
</evidence>
<accession>A0A162GU65</accession>
<feature type="transmembrane region" description="Helical" evidence="1">
    <location>
        <begin position="6"/>
        <end position="24"/>
    </location>
</feature>
<name>A0A162GU65_9ABAC</name>
<dbReference type="RefSeq" id="YP_009250093.1">
    <property type="nucleotide sequence ID" value="NC_029997.2"/>
</dbReference>
<gene>
    <name evidence="2" type="primary">pif-1</name>
</gene>
<evidence type="ECO:0000313" key="2">
    <source>
        <dbReference type="EMBL" id="AKR17326.1"/>
    </source>
</evidence>
<dbReference type="InterPro" id="IPR007784">
    <property type="entry name" value="PIR"/>
</dbReference>
<keyword evidence="1" id="KW-0812">Transmembrane</keyword>
<keyword evidence="1" id="KW-1133">Transmembrane helix</keyword>
<sequence>MLFVIFLFVLIAIIIIISNYYVLLNAHYQINTDRPLTKFDNSNVPQIQPPSEIIIESNPQACHKQLTPCTTHMDCDVCREGLANCQRFDEPTEIVMRDENGDETKHTINPGQSYCLALDRNRARSCNPNTGVWILAESAVGFSLLCNCIKPGLVTQLNLYGDCNIPVGCQPNGTIANLNESPLRCVCDAGFVSDFDETQTPICRPQKLRDFVDDERYFPRHPCDKGFVRIDHPALDPAYREQLRDPTICVIDPCSIDPITNRRTQGTLIHYKESEQVFYNFCQCPVSDNLFPVHSDDQTMIAPSSAKVCNACVQPFSVNPSTLNIQYKIFWARANLNLSDDEIVAHVHPHQMSHDRYRNLLHTNTNSSDGRMTFKLALSYTVNLPNVPFPNMYNRYLNIASSTSEPNCFKPGVGRCITVNPYTCIRRHNSAAVGSAEFFTGQWCLFSRDGSFIKMWSPISRYPVSVAPVMILANGRFAWNSTLRENTELTVITIDKITKDNERFKLKALLETYSNYSV</sequence>
<protein>
    <submittedName>
        <fullName evidence="2">PIF-1</fullName>
    </submittedName>
</protein>
<reference evidence="2" key="1">
    <citation type="submission" date="2017-04" db="EMBL/GenBank/DDBJ databases">
        <title>Complete genome sequence of Urbanus proteus nucleopolyhedrovirus (UrprNPV).</title>
        <authorList>
            <person name="Santos E.R."/>
            <person name="Melo F.L."/>
            <person name="Sosa-Gomez D.R."/>
            <person name="Ribeiro B.M."/>
            <person name="Ardisson-Araujo D.M.P."/>
        </authorList>
    </citation>
    <scope>NUCLEOTIDE SEQUENCE [LARGE SCALE GENOMIC DNA]</scope>
    <source>
        <strain evidence="2">Southern Brazil</strain>
    </source>
</reference>
<keyword evidence="1" id="KW-0472">Membrane</keyword>
<dbReference type="GeneID" id="27429930"/>
<organism evidence="2 3">
    <name type="scientific">Urbanus proteus nucleopolyhedrovirus</name>
    <dbReference type="NCBI Taxonomy" id="1675866"/>
    <lineage>
        <taxon>Viruses</taxon>
        <taxon>Viruses incertae sedis</taxon>
        <taxon>Naldaviricetes</taxon>
        <taxon>Lefavirales</taxon>
        <taxon>Baculoviridae</taxon>
        <taxon>Alphabaculovirus</taxon>
        <taxon>Alphabaculovirus urprotei</taxon>
    </lineage>
</organism>
<keyword evidence="3" id="KW-1185">Reference proteome</keyword>
<dbReference type="KEGG" id="vg:27429930"/>
<proteinExistence type="predicted"/>
<dbReference type="Pfam" id="PF05092">
    <property type="entry name" value="PIF"/>
    <property type="match status" value="1"/>
</dbReference>
<evidence type="ECO:0000256" key="1">
    <source>
        <dbReference type="SAM" id="Phobius"/>
    </source>
</evidence>
<dbReference type="EMBL" id="KR011717">
    <property type="protein sequence ID" value="AKR17326.1"/>
    <property type="molecule type" value="Genomic_DNA"/>
</dbReference>